<keyword evidence="8" id="KW-1133">Transmembrane helix</keyword>
<dbReference type="Pfam" id="PF02785">
    <property type="entry name" value="Biotin_carb_C"/>
    <property type="match status" value="1"/>
</dbReference>
<evidence type="ECO:0000259" key="10">
    <source>
        <dbReference type="PROSITE" id="PS50975"/>
    </source>
</evidence>
<dbReference type="SUPFAM" id="SSF56059">
    <property type="entry name" value="Glutathione synthetase ATP-binding domain-like"/>
    <property type="match status" value="1"/>
</dbReference>
<evidence type="ECO:0000256" key="6">
    <source>
        <dbReference type="PROSITE-ProRule" id="PRU00409"/>
    </source>
</evidence>
<feature type="domain" description="Lipoyl-binding" evidence="9">
    <location>
        <begin position="1042"/>
        <end position="1116"/>
    </location>
</feature>
<dbReference type="CDD" id="cd06850">
    <property type="entry name" value="biotinyl_domain"/>
    <property type="match status" value="1"/>
</dbReference>
<dbReference type="InterPro" id="IPR050856">
    <property type="entry name" value="Biotin_carboxylase_complex"/>
</dbReference>
<organism evidence="12 13">
    <name type="scientific">Mortierella alpina</name>
    <name type="common">Oleaginous fungus</name>
    <name type="synonym">Mortierella renispora</name>
    <dbReference type="NCBI Taxonomy" id="64518"/>
    <lineage>
        <taxon>Eukaryota</taxon>
        <taxon>Fungi</taxon>
        <taxon>Fungi incertae sedis</taxon>
        <taxon>Mucoromycota</taxon>
        <taxon>Mortierellomycotina</taxon>
        <taxon>Mortierellomycetes</taxon>
        <taxon>Mortierellales</taxon>
        <taxon>Mortierellaceae</taxon>
        <taxon>Mortierella</taxon>
    </lineage>
</organism>
<keyword evidence="2" id="KW-0436">Ligase</keyword>
<dbReference type="Proteomes" id="UP000717515">
    <property type="component" value="Unassembled WGS sequence"/>
</dbReference>
<feature type="domain" description="ATP-grasp" evidence="10">
    <location>
        <begin position="536"/>
        <end position="736"/>
    </location>
</feature>
<gene>
    <name evidence="12" type="ORF">KVV02_004681</name>
</gene>
<proteinExistence type="predicted"/>
<feature type="compositionally biased region" description="Polar residues" evidence="7">
    <location>
        <begin position="288"/>
        <end position="299"/>
    </location>
</feature>
<dbReference type="InterPro" id="IPR016185">
    <property type="entry name" value="PreATP-grasp_dom_sf"/>
</dbReference>
<keyword evidence="3 6" id="KW-0547">Nucleotide-binding</keyword>
<dbReference type="Pfam" id="PF02786">
    <property type="entry name" value="CPSase_L_D2"/>
    <property type="match status" value="1"/>
</dbReference>
<feature type="transmembrane region" description="Helical" evidence="8">
    <location>
        <begin position="28"/>
        <end position="46"/>
    </location>
</feature>
<evidence type="ECO:0000256" key="2">
    <source>
        <dbReference type="ARBA" id="ARBA00022598"/>
    </source>
</evidence>
<feature type="region of interest" description="Disordered" evidence="7">
    <location>
        <begin position="191"/>
        <end position="237"/>
    </location>
</feature>
<dbReference type="PROSITE" id="PS50975">
    <property type="entry name" value="ATP_GRASP"/>
    <property type="match status" value="1"/>
</dbReference>
<dbReference type="GO" id="GO:0046872">
    <property type="term" value="F:metal ion binding"/>
    <property type="evidence" value="ECO:0007669"/>
    <property type="project" value="InterPro"/>
</dbReference>
<dbReference type="PROSITE" id="PS50968">
    <property type="entry name" value="BIOTINYL_LIPOYL"/>
    <property type="match status" value="1"/>
</dbReference>
<evidence type="ECO:0000256" key="4">
    <source>
        <dbReference type="ARBA" id="ARBA00022840"/>
    </source>
</evidence>
<dbReference type="PROSITE" id="PS00867">
    <property type="entry name" value="CPSASE_2"/>
    <property type="match status" value="1"/>
</dbReference>
<dbReference type="Gene3D" id="2.40.50.100">
    <property type="match status" value="1"/>
</dbReference>
<evidence type="ECO:0000259" key="11">
    <source>
        <dbReference type="PROSITE" id="PS50979"/>
    </source>
</evidence>
<dbReference type="Pfam" id="PF00289">
    <property type="entry name" value="Biotin_carb_N"/>
    <property type="match status" value="2"/>
</dbReference>
<feature type="compositionally biased region" description="Basic and acidic residues" evidence="7">
    <location>
        <begin position="324"/>
        <end position="339"/>
    </location>
</feature>
<evidence type="ECO:0000256" key="5">
    <source>
        <dbReference type="ARBA" id="ARBA00023267"/>
    </source>
</evidence>
<dbReference type="AlphaFoldDB" id="A0A9P8A4Q7"/>
<evidence type="ECO:0000256" key="3">
    <source>
        <dbReference type="ARBA" id="ARBA00022741"/>
    </source>
</evidence>
<dbReference type="InterPro" id="IPR000089">
    <property type="entry name" value="Biotin_lipoyl"/>
</dbReference>
<dbReference type="FunFam" id="3.30.1490.20:FF:000003">
    <property type="entry name" value="acetyl-CoA carboxylase isoform X1"/>
    <property type="match status" value="1"/>
</dbReference>
<protein>
    <submittedName>
        <fullName evidence="12">Uncharacterized protein</fullName>
    </submittedName>
</protein>
<dbReference type="PANTHER" id="PTHR18866:SF127">
    <property type="match status" value="1"/>
</dbReference>
<dbReference type="FunFam" id="3.30.470.20:FF:000028">
    <property type="entry name" value="Methylcrotonoyl-CoA carboxylase subunit alpha, mitochondrial"/>
    <property type="match status" value="1"/>
</dbReference>
<dbReference type="Pfam" id="PF00364">
    <property type="entry name" value="Biotin_lipoyl"/>
    <property type="match status" value="1"/>
</dbReference>
<dbReference type="InterPro" id="IPR011764">
    <property type="entry name" value="Biotin_carboxylation_dom"/>
</dbReference>
<feature type="domain" description="Biotin carboxylation" evidence="11">
    <location>
        <begin position="398"/>
        <end position="866"/>
    </location>
</feature>
<keyword evidence="5" id="KW-0092">Biotin</keyword>
<reference evidence="12" key="1">
    <citation type="submission" date="2021-07" db="EMBL/GenBank/DDBJ databases">
        <title>Draft genome of Mortierella alpina, strain LL118, isolated from an aspen leaf litter sample.</title>
        <authorList>
            <person name="Yang S."/>
            <person name="Vinatzer B.A."/>
        </authorList>
    </citation>
    <scope>NUCLEOTIDE SEQUENCE</scope>
    <source>
        <strain evidence="12">LL118</strain>
    </source>
</reference>
<dbReference type="PROSITE" id="PS50979">
    <property type="entry name" value="BC"/>
    <property type="match status" value="1"/>
</dbReference>
<sequence>METTDHHLKSYHIGPVPAMAFSTPQSTVLMALLLIMATFNSFTSALPTDPTTNITLSFFTINSDSVPTPDASIITQNNKCVAIPSLADSFSSNSNQSVFAVYKDASCLSYLYSVEVLLANLHGAKGLMWMGDSPAPAHVQGETFTDPVMANIADTDRRANLTKIAIIATSAGIVFILLGIYLCYTDNKRNKRRGGTVPEPHSPTGHRNMAEVSGPGRSVYQYNSHYRDGSSASSNISYLPPYGSETYNTKSAQAGLDIKTPEEALVATAPMPKQAAPVSRNDVRTSRSKSFSNLTNQVGTGAGLDPGTVPQGRNAGFGLGYDLEENKKRDSRRDSDSLMRDAMMTPPHSPNMRPSSVMSDDNGQFLSRGNVLLDPTTTIRISAITVALLPHPMSNAQPIRKVLIANRGEIACRVIRTCRKLGIATVAVYSERQVVPIGSTDSPLPSWTRGADQNALCVRMADESVFIGPSPSSESYLCGDKIIEACKVTGADAVHPGYGFLSENTDFARACTDAGINFIGPQPESILAIGDKIASKNLLAAKEPSIPLIPGYNGADQNIDNLIQQAIRVEFPVLLKASAGGGGKGMRIVHEASALKDEIEMAKSEALRSFGSDKLLIEKYFSNARHIEIQIMGDKHGNVYHCFERECSIQRRHQKVIEETPSPMMDDKLRQEMTSAAVKIGKLLRYEGAGTIEFIVDDASRKFYFLEMNTRLQVEHPVTELVTGLDLVELQILVAQGFDLSKTQLPNLKLNGSSIECRLYAEDPENDFLPCTGKIRRWKQCTAENVRYDSGIETGSEISIFYDPMISKISVWAPTREQAIQKMALAMRETVALGVTTNRKFLIQVLQHPRFLAGRLSTRFIDEEAIHKQNAAPHVDEDRLAIVPMLWGWHLREQARAELKYIPSGWRYVKHKKQQDGYVGEVAGRMVELQYEHLVKPGGWVPPNQKLAEKKFEVLYRAVVADQEPGEWRPAKVGLGKVLVEEDDLGERSGVLRCTIDGVTRDYNIANGSIEASNTEIYVHTKDFGGKQILFQRKDKLKSAAAGEDDVFSPYTAPMPCKILKILVPSGTVVKKNQAILTMESMKTEVRLYARHDGTLKLNVGEGDMIEAGTTLCDIE</sequence>
<evidence type="ECO:0000256" key="7">
    <source>
        <dbReference type="SAM" id="MobiDB-lite"/>
    </source>
</evidence>
<evidence type="ECO:0000256" key="1">
    <source>
        <dbReference type="ARBA" id="ARBA00001953"/>
    </source>
</evidence>
<feature type="compositionally biased region" description="Polar residues" evidence="7">
    <location>
        <begin position="220"/>
        <end position="237"/>
    </location>
</feature>
<comment type="cofactor">
    <cofactor evidence="1">
        <name>biotin</name>
        <dbReference type="ChEBI" id="CHEBI:57586"/>
    </cofactor>
</comment>
<dbReference type="InterPro" id="IPR005482">
    <property type="entry name" value="Biotin_COase_C"/>
</dbReference>
<dbReference type="InterPro" id="IPR005479">
    <property type="entry name" value="CPAse_ATP-bd"/>
</dbReference>
<dbReference type="SUPFAM" id="SSF51246">
    <property type="entry name" value="Rudiment single hybrid motif"/>
    <property type="match status" value="1"/>
</dbReference>
<feature type="transmembrane region" description="Helical" evidence="8">
    <location>
        <begin position="164"/>
        <end position="184"/>
    </location>
</feature>
<dbReference type="InterPro" id="IPR011761">
    <property type="entry name" value="ATP-grasp"/>
</dbReference>
<evidence type="ECO:0000256" key="8">
    <source>
        <dbReference type="SAM" id="Phobius"/>
    </source>
</evidence>
<dbReference type="InterPro" id="IPR005481">
    <property type="entry name" value="BC-like_N"/>
</dbReference>
<dbReference type="EMBL" id="JAIFTL010000056">
    <property type="protein sequence ID" value="KAG9324808.1"/>
    <property type="molecule type" value="Genomic_DNA"/>
</dbReference>
<dbReference type="PANTHER" id="PTHR18866">
    <property type="entry name" value="CARBOXYLASE:PYRUVATE/ACETYL-COA/PROPIONYL-COA CARBOXYLASE"/>
    <property type="match status" value="1"/>
</dbReference>
<dbReference type="GO" id="GO:0005524">
    <property type="term" value="F:ATP binding"/>
    <property type="evidence" value="ECO:0007669"/>
    <property type="project" value="UniProtKB-UniRule"/>
</dbReference>
<dbReference type="GO" id="GO:0016874">
    <property type="term" value="F:ligase activity"/>
    <property type="evidence" value="ECO:0007669"/>
    <property type="project" value="UniProtKB-KW"/>
</dbReference>
<dbReference type="SUPFAM" id="SSF51230">
    <property type="entry name" value="Single hybrid motif"/>
    <property type="match status" value="1"/>
</dbReference>
<dbReference type="SUPFAM" id="SSF52440">
    <property type="entry name" value="PreATP-grasp domain"/>
    <property type="match status" value="1"/>
</dbReference>
<dbReference type="InterPro" id="IPR011054">
    <property type="entry name" value="Rudment_hybrid_motif"/>
</dbReference>
<evidence type="ECO:0000259" key="9">
    <source>
        <dbReference type="PROSITE" id="PS50968"/>
    </source>
</evidence>
<keyword evidence="8" id="KW-0812">Transmembrane</keyword>
<name>A0A9P8A4Q7_MORAP</name>
<evidence type="ECO:0000313" key="12">
    <source>
        <dbReference type="EMBL" id="KAG9324808.1"/>
    </source>
</evidence>
<dbReference type="Gene3D" id="3.30.470.20">
    <property type="entry name" value="ATP-grasp fold, B domain"/>
    <property type="match status" value="1"/>
</dbReference>
<feature type="region of interest" description="Disordered" evidence="7">
    <location>
        <begin position="271"/>
        <end position="356"/>
    </location>
</feature>
<dbReference type="PROSITE" id="PS00866">
    <property type="entry name" value="CPSASE_1"/>
    <property type="match status" value="1"/>
</dbReference>
<dbReference type="SMART" id="SM00878">
    <property type="entry name" value="Biotin_carb_C"/>
    <property type="match status" value="1"/>
</dbReference>
<accession>A0A9P8A4Q7</accession>
<dbReference type="InterPro" id="IPR011053">
    <property type="entry name" value="Single_hybrid_motif"/>
</dbReference>
<keyword evidence="4 6" id="KW-0067">ATP-binding</keyword>
<comment type="caution">
    <text evidence="12">The sequence shown here is derived from an EMBL/GenBank/DDBJ whole genome shotgun (WGS) entry which is preliminary data.</text>
</comment>
<evidence type="ECO:0000313" key="13">
    <source>
        <dbReference type="Proteomes" id="UP000717515"/>
    </source>
</evidence>
<keyword evidence="8" id="KW-0472">Membrane</keyword>